<dbReference type="FunFam" id="2.60.260.20:FF:000013">
    <property type="entry name" value="DnaJ subfamily B member 11"/>
    <property type="match status" value="1"/>
</dbReference>
<proteinExistence type="predicted"/>
<dbReference type="PANTHER" id="PTHR43888">
    <property type="entry name" value="DNAJ-LIKE-2, ISOFORM A-RELATED"/>
    <property type="match status" value="1"/>
</dbReference>
<evidence type="ECO:0000313" key="4">
    <source>
        <dbReference type="Proteomes" id="UP001165085"/>
    </source>
</evidence>
<dbReference type="SMART" id="SM00271">
    <property type="entry name" value="DnaJ"/>
    <property type="match status" value="1"/>
</dbReference>
<feature type="compositionally biased region" description="Basic and acidic residues" evidence="1">
    <location>
        <begin position="386"/>
        <end position="418"/>
    </location>
</feature>
<dbReference type="PROSITE" id="PS50076">
    <property type="entry name" value="DNAJ_2"/>
    <property type="match status" value="1"/>
</dbReference>
<dbReference type="GO" id="GO:0051082">
    <property type="term" value="F:unfolded protein binding"/>
    <property type="evidence" value="ECO:0007669"/>
    <property type="project" value="InterPro"/>
</dbReference>
<dbReference type="Gene3D" id="1.10.287.110">
    <property type="entry name" value="DnaJ domain"/>
    <property type="match status" value="1"/>
</dbReference>
<dbReference type="GO" id="GO:0030544">
    <property type="term" value="F:Hsp70 protein binding"/>
    <property type="evidence" value="ECO:0007669"/>
    <property type="project" value="InterPro"/>
</dbReference>
<keyword evidence="4" id="KW-1185">Reference proteome</keyword>
<feature type="compositionally biased region" description="Low complexity" evidence="1">
    <location>
        <begin position="58"/>
        <end position="75"/>
    </location>
</feature>
<dbReference type="SUPFAM" id="SSF49493">
    <property type="entry name" value="HSP40/DnaJ peptide-binding domain"/>
    <property type="match status" value="2"/>
</dbReference>
<dbReference type="InterPro" id="IPR018253">
    <property type="entry name" value="DnaJ_domain_CS"/>
</dbReference>
<organism evidence="3 4">
    <name type="scientific">Triparma strigata</name>
    <dbReference type="NCBI Taxonomy" id="1606541"/>
    <lineage>
        <taxon>Eukaryota</taxon>
        <taxon>Sar</taxon>
        <taxon>Stramenopiles</taxon>
        <taxon>Ochrophyta</taxon>
        <taxon>Bolidophyceae</taxon>
        <taxon>Parmales</taxon>
        <taxon>Triparmaceae</taxon>
        <taxon>Triparma</taxon>
    </lineage>
</organism>
<evidence type="ECO:0000259" key="2">
    <source>
        <dbReference type="PROSITE" id="PS50076"/>
    </source>
</evidence>
<comment type="caution">
    <text evidence="3">The sequence shown here is derived from an EMBL/GenBank/DDBJ whole genome shotgun (WGS) entry which is preliminary data.</text>
</comment>
<dbReference type="InterPro" id="IPR001623">
    <property type="entry name" value="DnaJ_domain"/>
</dbReference>
<evidence type="ECO:0000256" key="1">
    <source>
        <dbReference type="SAM" id="MobiDB-lite"/>
    </source>
</evidence>
<dbReference type="Proteomes" id="UP001165085">
    <property type="component" value="Unassembled WGS sequence"/>
</dbReference>
<dbReference type="EMBL" id="BRXY01000312">
    <property type="protein sequence ID" value="GMH86321.1"/>
    <property type="molecule type" value="Genomic_DNA"/>
</dbReference>
<dbReference type="Pfam" id="PF01556">
    <property type="entry name" value="DnaJ_C"/>
    <property type="match status" value="1"/>
</dbReference>
<dbReference type="InterPro" id="IPR044713">
    <property type="entry name" value="DNJA1/2-like"/>
</dbReference>
<dbReference type="CDD" id="cd10747">
    <property type="entry name" value="DnaJ_C"/>
    <property type="match status" value="1"/>
</dbReference>
<evidence type="ECO:0000313" key="3">
    <source>
        <dbReference type="EMBL" id="GMH86321.1"/>
    </source>
</evidence>
<feature type="domain" description="J" evidence="2">
    <location>
        <begin position="71"/>
        <end position="133"/>
    </location>
</feature>
<dbReference type="OrthoDB" id="550424at2759"/>
<dbReference type="PROSITE" id="PS00636">
    <property type="entry name" value="DNAJ_1"/>
    <property type="match status" value="1"/>
</dbReference>
<dbReference type="SUPFAM" id="SSF46565">
    <property type="entry name" value="Chaperone J-domain"/>
    <property type="match status" value="1"/>
</dbReference>
<dbReference type="InterPro" id="IPR002939">
    <property type="entry name" value="DnaJ_C"/>
</dbReference>
<accession>A0A9W7B8P4</accession>
<dbReference type="AlphaFoldDB" id="A0A9W7B8P4"/>
<feature type="region of interest" description="Disordered" evidence="1">
    <location>
        <begin position="385"/>
        <end position="449"/>
    </location>
</feature>
<dbReference type="CDD" id="cd06257">
    <property type="entry name" value="DnaJ"/>
    <property type="match status" value="1"/>
</dbReference>
<name>A0A9W7B8P4_9STRA</name>
<dbReference type="PRINTS" id="PR00625">
    <property type="entry name" value="JDOMAIN"/>
</dbReference>
<protein>
    <recommendedName>
        <fullName evidence="2">J domain-containing protein</fullName>
    </recommendedName>
</protein>
<sequence length="449" mass="49582">MKKSAVISLLSTATQGATQSATLAATSSPSILHSPLSPPLLLNTRGGWQRPNDGPYEKTYSSSSSTSSPKSYYKTLNVPSTASQKEITKAYRRLCVKHHPDKTGGARAKFDEISKAYETLHDPKKRKLYDQLGEGYDDPNRNPFGQTGNNPFEGMGGFGGMNGMSQEDILRNIFAGQGGFGQQRRRNIFAGQGGFGQQRRPMKHGNVEYNLGIELRDLYGGCVKKVTIAKPVSSRQTEKCTLKVEIGRGMQEGDEVRVEGEVSYYKGVSPGDVIFRIVESNKGSGFERRNNDLMVSVTISLTESLKGFTKKIKHLDDRIVTITRNGQVKNGEWIVVEDEGMPVYGGRGFGRLFVKVNVKAPKVAEKSREELAEFLGESVDEIEEGEGVKRGRLGKEEEFGKDKRGVRPRKEEEQEQDRGFGGGFEDGFFDYRGNGFGPREGSNVQCAQM</sequence>
<feature type="region of interest" description="Disordered" evidence="1">
    <location>
        <begin position="26"/>
        <end position="76"/>
    </location>
</feature>
<feature type="compositionally biased region" description="Low complexity" evidence="1">
    <location>
        <begin position="26"/>
        <end position="42"/>
    </location>
</feature>
<dbReference type="GO" id="GO:0006457">
    <property type="term" value="P:protein folding"/>
    <property type="evidence" value="ECO:0007669"/>
    <property type="project" value="InterPro"/>
</dbReference>
<dbReference type="Pfam" id="PF00226">
    <property type="entry name" value="DnaJ"/>
    <property type="match status" value="1"/>
</dbReference>
<reference evidence="4" key="1">
    <citation type="journal article" date="2023" name="Commun. Biol.">
        <title>Genome analysis of Parmales, the sister group of diatoms, reveals the evolutionary specialization of diatoms from phago-mixotrophs to photoautotrophs.</title>
        <authorList>
            <person name="Ban H."/>
            <person name="Sato S."/>
            <person name="Yoshikawa S."/>
            <person name="Yamada K."/>
            <person name="Nakamura Y."/>
            <person name="Ichinomiya M."/>
            <person name="Sato N."/>
            <person name="Blanc-Mathieu R."/>
            <person name="Endo H."/>
            <person name="Kuwata A."/>
            <person name="Ogata H."/>
        </authorList>
    </citation>
    <scope>NUCLEOTIDE SEQUENCE [LARGE SCALE GENOMIC DNA]</scope>
    <source>
        <strain evidence="4">NIES 3701</strain>
    </source>
</reference>
<gene>
    <name evidence="3" type="ORF">TrST_g66</name>
</gene>
<dbReference type="InterPro" id="IPR036869">
    <property type="entry name" value="J_dom_sf"/>
</dbReference>
<dbReference type="Gene3D" id="2.60.260.20">
    <property type="entry name" value="Urease metallochaperone UreE, N-terminal domain"/>
    <property type="match status" value="2"/>
</dbReference>
<dbReference type="InterPro" id="IPR008971">
    <property type="entry name" value="HSP40/DnaJ_pept-bd"/>
</dbReference>